<dbReference type="Proteomes" id="UP000054538">
    <property type="component" value="Unassembled WGS sequence"/>
</dbReference>
<dbReference type="AlphaFoldDB" id="A0A0D0E3C7"/>
<organism evidence="1 2">
    <name type="scientific">Paxillus rubicundulus Ve08.2h10</name>
    <dbReference type="NCBI Taxonomy" id="930991"/>
    <lineage>
        <taxon>Eukaryota</taxon>
        <taxon>Fungi</taxon>
        <taxon>Dikarya</taxon>
        <taxon>Basidiomycota</taxon>
        <taxon>Agaricomycotina</taxon>
        <taxon>Agaricomycetes</taxon>
        <taxon>Agaricomycetidae</taxon>
        <taxon>Boletales</taxon>
        <taxon>Paxilineae</taxon>
        <taxon>Paxillaceae</taxon>
        <taxon>Paxillus</taxon>
    </lineage>
</organism>
<sequence length="51" mass="5926">MTSRCQIHELLAQSLGSGGQRIHTPLQNMGFCLTTYYNFYRDTDHQEYSVL</sequence>
<dbReference type="HOGENOM" id="CLU_3107084_0_0_1"/>
<protein>
    <submittedName>
        <fullName evidence="1">Uncharacterized protein</fullName>
    </submittedName>
</protein>
<dbReference type="OrthoDB" id="10554043at2759"/>
<keyword evidence="2" id="KW-1185">Reference proteome</keyword>
<reference evidence="1 2" key="1">
    <citation type="submission" date="2014-04" db="EMBL/GenBank/DDBJ databases">
        <authorList>
            <consortium name="DOE Joint Genome Institute"/>
            <person name="Kuo A."/>
            <person name="Kohler A."/>
            <person name="Jargeat P."/>
            <person name="Nagy L.G."/>
            <person name="Floudas D."/>
            <person name="Copeland A."/>
            <person name="Barry K.W."/>
            <person name="Cichocki N."/>
            <person name="Veneault-Fourrey C."/>
            <person name="LaButti K."/>
            <person name="Lindquist E.A."/>
            <person name="Lipzen A."/>
            <person name="Lundell T."/>
            <person name="Morin E."/>
            <person name="Murat C."/>
            <person name="Sun H."/>
            <person name="Tunlid A."/>
            <person name="Henrissat B."/>
            <person name="Grigoriev I.V."/>
            <person name="Hibbett D.S."/>
            <person name="Martin F."/>
            <person name="Nordberg H.P."/>
            <person name="Cantor M.N."/>
            <person name="Hua S.X."/>
        </authorList>
    </citation>
    <scope>NUCLEOTIDE SEQUENCE [LARGE SCALE GENOMIC DNA]</scope>
    <source>
        <strain evidence="1 2">Ve08.2h10</strain>
    </source>
</reference>
<name>A0A0D0E3C7_9AGAM</name>
<accession>A0A0D0E3C7</accession>
<dbReference type="EMBL" id="KN825382">
    <property type="protein sequence ID" value="KIK91485.1"/>
    <property type="molecule type" value="Genomic_DNA"/>
</dbReference>
<dbReference type="InParanoid" id="A0A0D0E3C7"/>
<gene>
    <name evidence="1" type="ORF">PAXRUDRAFT_629014</name>
</gene>
<reference evidence="2" key="2">
    <citation type="submission" date="2015-01" db="EMBL/GenBank/DDBJ databases">
        <title>Evolutionary Origins and Diversification of the Mycorrhizal Mutualists.</title>
        <authorList>
            <consortium name="DOE Joint Genome Institute"/>
            <consortium name="Mycorrhizal Genomics Consortium"/>
            <person name="Kohler A."/>
            <person name="Kuo A."/>
            <person name="Nagy L.G."/>
            <person name="Floudas D."/>
            <person name="Copeland A."/>
            <person name="Barry K.W."/>
            <person name="Cichocki N."/>
            <person name="Veneault-Fourrey C."/>
            <person name="LaButti K."/>
            <person name="Lindquist E.A."/>
            <person name="Lipzen A."/>
            <person name="Lundell T."/>
            <person name="Morin E."/>
            <person name="Murat C."/>
            <person name="Riley R."/>
            <person name="Ohm R."/>
            <person name="Sun H."/>
            <person name="Tunlid A."/>
            <person name="Henrissat B."/>
            <person name="Grigoriev I.V."/>
            <person name="Hibbett D.S."/>
            <person name="Martin F."/>
        </authorList>
    </citation>
    <scope>NUCLEOTIDE SEQUENCE [LARGE SCALE GENOMIC DNA]</scope>
    <source>
        <strain evidence="2">Ve08.2h10</strain>
    </source>
</reference>
<evidence type="ECO:0000313" key="1">
    <source>
        <dbReference type="EMBL" id="KIK91485.1"/>
    </source>
</evidence>
<proteinExistence type="predicted"/>
<evidence type="ECO:0000313" key="2">
    <source>
        <dbReference type="Proteomes" id="UP000054538"/>
    </source>
</evidence>